<dbReference type="AlphaFoldDB" id="A0A7G9WGX1"/>
<dbReference type="RefSeq" id="WP_212506998.1">
    <property type="nucleotide sequence ID" value="NZ_CP060696.1"/>
</dbReference>
<sequence length="149" mass="16313">MPASKQTAHGLNLWTADDHPLREDFVSDNQTIDDLFGKHIADTTLHKTPTDQTPLVYGNYTGNGSSLQTITLGFNPQAVLVFPFKAQMVQKDSSGNLALYSGIAANGLYCGPLYLMQNQGFSVKNEAVSADIYSMLNENGKVYAYIAFR</sequence>
<protein>
    <submittedName>
        <fullName evidence="1">Uncharacterized protein</fullName>
    </submittedName>
</protein>
<gene>
    <name evidence="1" type="ORF">H6X83_13645</name>
</gene>
<proteinExistence type="predicted"/>
<evidence type="ECO:0000313" key="1">
    <source>
        <dbReference type="EMBL" id="QNO17933.1"/>
    </source>
</evidence>
<dbReference type="EMBL" id="CP060696">
    <property type="protein sequence ID" value="QNO17933.1"/>
    <property type="molecule type" value="Genomic_DNA"/>
</dbReference>
<keyword evidence="2" id="KW-1185">Reference proteome</keyword>
<evidence type="ECO:0000313" key="2">
    <source>
        <dbReference type="Proteomes" id="UP000516046"/>
    </source>
</evidence>
<reference evidence="1 2" key="1">
    <citation type="submission" date="2020-08" db="EMBL/GenBank/DDBJ databases">
        <authorList>
            <person name="Ren C."/>
            <person name="Gu Y."/>
            <person name="Xu Y."/>
        </authorList>
    </citation>
    <scope>NUCLEOTIDE SEQUENCE [LARGE SCALE GENOMIC DNA]</scope>
    <source>
        <strain evidence="1 2">LBM18003</strain>
    </source>
</reference>
<dbReference type="Proteomes" id="UP000516046">
    <property type="component" value="Chromosome"/>
</dbReference>
<name>A0A7G9WGX1_9FIRM</name>
<accession>A0A7G9WGX1</accession>
<organism evidence="1 2">
    <name type="scientific">Caproicibacterium amylolyticum</name>
    <dbReference type="NCBI Taxonomy" id="2766537"/>
    <lineage>
        <taxon>Bacteria</taxon>
        <taxon>Bacillati</taxon>
        <taxon>Bacillota</taxon>
        <taxon>Clostridia</taxon>
        <taxon>Eubacteriales</taxon>
        <taxon>Oscillospiraceae</taxon>
        <taxon>Caproicibacterium</taxon>
    </lineage>
</organism>
<dbReference type="KEGG" id="caml:H6X83_13645"/>